<dbReference type="OrthoDB" id="3809801at2"/>
<dbReference type="SUPFAM" id="SSF53955">
    <property type="entry name" value="Lysozyme-like"/>
    <property type="match status" value="1"/>
</dbReference>
<dbReference type="Gene3D" id="1.10.530.10">
    <property type="match status" value="1"/>
</dbReference>
<evidence type="ECO:0000313" key="2">
    <source>
        <dbReference type="Proteomes" id="UP000006265"/>
    </source>
</evidence>
<dbReference type="PANTHER" id="PTHR34408:SF1">
    <property type="entry name" value="GLYCOSYL HYDROLASE FAMILY 19 DOMAIN-CONTAINING PROTEIN HI_1415"/>
    <property type="match status" value="1"/>
</dbReference>
<comment type="caution">
    <text evidence="1">The sequence shown here is derived from an EMBL/GenBank/DDBJ whole genome shotgun (WGS) entry which is preliminary data.</text>
</comment>
<dbReference type="SUPFAM" id="SSF54001">
    <property type="entry name" value="Cysteine proteinases"/>
    <property type="match status" value="1"/>
</dbReference>
<keyword evidence="2" id="KW-1185">Reference proteome</keyword>
<sequence>MEKVLPYDRNVVPQETGYWCGPASTQVVLNSRGIVVPEATLAAEIGTTTRGTDYVGLIERVLDRRVPEAKYTSVYIENDPPTQAQKERLWEHIVRSIDNGWGVIMNWVAPPSNKPRGVKGSPNPSYSGGTTYHYVACMGYDDTPGARALWIADSGFRPFNYWISFDQAATLIPPKGYCYADLPPKNFNRAADTLAKAAGISYTKAQEILPTMQQGLRLAECNNKFRIAMFIAQTGHESAGFNATEEYASGAAYEGRKDLGNIHPGDGVRFKGRTWIQITGRSNYTQFSDWAYRNGLVPNSKYFVDNPQQLSDVKWAGIGAAWYWTVARPFINSLCDNADLVGVTRAINGGTNGLEDRRTRFNRALDLDKELLYILEGEQDDMAQVPQSEWNQVRDELTKKFPSRSPLRHLGEGLVDTWAGMDLNQDANIHILIVKTLAEIGVESQIDLLFEVANADPKKYPDRQQDRKLALAILADIEATRPHILKDYYAKKGIA</sequence>
<protein>
    <submittedName>
        <fullName evidence="1">Peptidase C39 like family protein</fullName>
    </submittedName>
</protein>
<dbReference type="PANTHER" id="PTHR34408">
    <property type="entry name" value="FAMILY PROTEIN, PUTATIVE-RELATED"/>
    <property type="match status" value="1"/>
</dbReference>
<dbReference type="STRING" id="1122247.GCA_000379865_01607"/>
<name>K5BJE9_MYCHD</name>
<dbReference type="EMBL" id="AMRA01000085">
    <property type="protein sequence ID" value="EKF22994.1"/>
    <property type="molecule type" value="Genomic_DNA"/>
</dbReference>
<accession>K5BJE9</accession>
<dbReference type="PATRIC" id="fig|1122247.3.peg.2875"/>
<dbReference type="Gene3D" id="3.90.70.10">
    <property type="entry name" value="Cysteine proteinases"/>
    <property type="match status" value="1"/>
</dbReference>
<dbReference type="InterPro" id="IPR052354">
    <property type="entry name" value="Cell_Wall_Dynamics_Protein"/>
</dbReference>
<dbReference type="InterPro" id="IPR023346">
    <property type="entry name" value="Lysozyme-like_dom_sf"/>
</dbReference>
<dbReference type="InterPro" id="IPR038765">
    <property type="entry name" value="Papain-like_cys_pep_sf"/>
</dbReference>
<gene>
    <name evidence="1" type="ORF">C731_2999</name>
</gene>
<proteinExistence type="predicted"/>
<dbReference type="InterPro" id="IPR039564">
    <property type="entry name" value="Peptidase_C39-like"/>
</dbReference>
<dbReference type="RefSeq" id="WP_005628920.1">
    <property type="nucleotide sequence ID" value="NZ_AMRA01000085.1"/>
</dbReference>
<dbReference type="eggNOG" id="COG3179">
    <property type="taxonomic scope" value="Bacteria"/>
</dbReference>
<evidence type="ECO:0000313" key="1">
    <source>
        <dbReference type="EMBL" id="EKF22994.1"/>
    </source>
</evidence>
<reference evidence="1 2" key="1">
    <citation type="journal article" date="2012" name="J. Bacteriol.">
        <title>Genome sequence of Mycobacterium hassiacum DSM 44199, a rare source of heat-stable mycobacterial proteins.</title>
        <authorList>
            <person name="Tiago I."/>
            <person name="Maranha A."/>
            <person name="Mendes V."/>
            <person name="Alarico S."/>
            <person name="Moynihan P.J."/>
            <person name="Clarke A.J."/>
            <person name="Macedo-Ribeiro S."/>
            <person name="Pereira P.J."/>
            <person name="Empadinhas N."/>
        </authorList>
    </citation>
    <scope>NUCLEOTIDE SEQUENCE [LARGE SCALE GENOMIC DNA]</scope>
    <source>
        <strain evidence="2">DSM 44199 / CIP 105218 / JCM 12690 / 3849</strain>
    </source>
</reference>
<dbReference type="Proteomes" id="UP000006265">
    <property type="component" value="Unassembled WGS sequence"/>
</dbReference>
<organism evidence="1 2">
    <name type="scientific">Mycolicibacterium hassiacum (strain DSM 44199 / CIP 105218 / JCM 12690 / 3849)</name>
    <name type="common">Mycobacterium hassiacum</name>
    <dbReference type="NCBI Taxonomy" id="1122247"/>
    <lineage>
        <taxon>Bacteria</taxon>
        <taxon>Bacillati</taxon>
        <taxon>Actinomycetota</taxon>
        <taxon>Actinomycetes</taxon>
        <taxon>Mycobacteriales</taxon>
        <taxon>Mycobacteriaceae</taxon>
        <taxon>Mycolicibacterium</taxon>
    </lineage>
</organism>
<dbReference type="Pfam" id="PF13529">
    <property type="entry name" value="Peptidase_C39_2"/>
    <property type="match status" value="1"/>
</dbReference>
<dbReference type="AlphaFoldDB" id="K5BJE9"/>